<dbReference type="Pfam" id="PF01814">
    <property type="entry name" value="Hemerythrin"/>
    <property type="match status" value="1"/>
</dbReference>
<dbReference type="PANTHER" id="PTHR35585">
    <property type="entry name" value="HHE DOMAIN PROTEIN (AFU_ORTHOLOGUE AFUA_4G00730)"/>
    <property type="match status" value="1"/>
</dbReference>
<dbReference type="InterPro" id="IPR012312">
    <property type="entry name" value="Hemerythrin-like"/>
</dbReference>
<gene>
    <name evidence="2" type="ORF">DEBURN_LOCUS3270</name>
</gene>
<evidence type="ECO:0000313" key="2">
    <source>
        <dbReference type="EMBL" id="CAG8473400.1"/>
    </source>
</evidence>
<feature type="domain" description="Hemerythrin-like" evidence="1">
    <location>
        <begin position="108"/>
        <end position="215"/>
    </location>
</feature>
<accession>A0A9N8Z6Z3</accession>
<proteinExistence type="predicted"/>
<dbReference type="Proteomes" id="UP000789706">
    <property type="component" value="Unassembled WGS sequence"/>
</dbReference>
<name>A0A9N8Z6Z3_9GLOM</name>
<keyword evidence="3" id="KW-1185">Reference proteome</keyword>
<evidence type="ECO:0000259" key="1">
    <source>
        <dbReference type="Pfam" id="PF01814"/>
    </source>
</evidence>
<sequence length="284" mass="32791">MESDASKISNDPKIPKLASLSLDLSTNDQNGNKIHEKHTEESEFRLKFSQLKIMLRTSLSSIFYRRSSFPIFSSSIIRHRRNYKDVATASSFATDPPMRQIDVITCAREDHSIIRHLGERFDKEMDNHEKQKIANTVILAIHSHTEEIIVYPELKILHDGENLADHSREEHLEIKKDLSKLDEIKVSDIGYNELFKKIMKTFDKHAREEENEIFPGLANEIHENKRKELGRKFIITRSTVPTRPHPSAPDKPPMEIAVGLATAPLDKLRDAPRDYVEIDRSYTK</sequence>
<dbReference type="OrthoDB" id="9983919at2759"/>
<organism evidence="2 3">
    <name type="scientific">Diversispora eburnea</name>
    <dbReference type="NCBI Taxonomy" id="1213867"/>
    <lineage>
        <taxon>Eukaryota</taxon>
        <taxon>Fungi</taxon>
        <taxon>Fungi incertae sedis</taxon>
        <taxon>Mucoromycota</taxon>
        <taxon>Glomeromycotina</taxon>
        <taxon>Glomeromycetes</taxon>
        <taxon>Diversisporales</taxon>
        <taxon>Diversisporaceae</taxon>
        <taxon>Diversispora</taxon>
    </lineage>
</organism>
<reference evidence="2" key="1">
    <citation type="submission" date="2021-06" db="EMBL/GenBank/DDBJ databases">
        <authorList>
            <person name="Kallberg Y."/>
            <person name="Tangrot J."/>
            <person name="Rosling A."/>
        </authorList>
    </citation>
    <scope>NUCLEOTIDE SEQUENCE</scope>
    <source>
        <strain evidence="2">AZ414A</strain>
    </source>
</reference>
<evidence type="ECO:0000313" key="3">
    <source>
        <dbReference type="Proteomes" id="UP000789706"/>
    </source>
</evidence>
<comment type="caution">
    <text evidence="2">The sequence shown here is derived from an EMBL/GenBank/DDBJ whole genome shotgun (WGS) entry which is preliminary data.</text>
</comment>
<dbReference type="EMBL" id="CAJVPK010000203">
    <property type="protein sequence ID" value="CAG8473400.1"/>
    <property type="molecule type" value="Genomic_DNA"/>
</dbReference>
<protein>
    <submittedName>
        <fullName evidence="2">2047_t:CDS:1</fullName>
    </submittedName>
</protein>
<dbReference type="AlphaFoldDB" id="A0A9N8Z6Z3"/>
<dbReference type="PANTHER" id="PTHR35585:SF1">
    <property type="entry name" value="HHE DOMAIN PROTEIN (AFU_ORTHOLOGUE AFUA_4G00730)"/>
    <property type="match status" value="1"/>
</dbReference>